<keyword evidence="5 7" id="KW-1133">Transmembrane helix</keyword>
<keyword evidence="6 7" id="KW-0472">Membrane</keyword>
<feature type="domain" description="EamA" evidence="8">
    <location>
        <begin position="17"/>
        <end position="145"/>
    </location>
</feature>
<evidence type="ECO:0000256" key="2">
    <source>
        <dbReference type="ARBA" id="ARBA00007362"/>
    </source>
</evidence>
<feature type="transmembrane region" description="Helical" evidence="7">
    <location>
        <begin position="103"/>
        <end position="122"/>
    </location>
</feature>
<reference evidence="9 10" key="1">
    <citation type="submission" date="2019-04" db="EMBL/GenBank/DDBJ databases">
        <title>Microbes associate with the intestines of laboratory mice.</title>
        <authorList>
            <person name="Navarre W."/>
            <person name="Wong E."/>
            <person name="Huang K."/>
            <person name="Tropini C."/>
            <person name="Ng K."/>
            <person name="Yu B."/>
        </authorList>
    </citation>
    <scope>NUCLEOTIDE SEQUENCE [LARGE SCALE GENOMIC DNA]</scope>
    <source>
        <strain evidence="9 10">NM07_P-09</strain>
    </source>
</reference>
<feature type="transmembrane region" description="Helical" evidence="7">
    <location>
        <begin position="216"/>
        <end position="237"/>
    </location>
</feature>
<comment type="caution">
    <text evidence="9">The sequence shown here is derived from an EMBL/GenBank/DDBJ whole genome shotgun (WGS) entry which is preliminary data.</text>
</comment>
<comment type="subcellular location">
    <subcellularLocation>
        <location evidence="1">Cell membrane</location>
        <topology evidence="1">Multi-pass membrane protein</topology>
    </subcellularLocation>
</comment>
<feature type="transmembrane region" description="Helical" evidence="7">
    <location>
        <begin position="183"/>
        <end position="204"/>
    </location>
</feature>
<protein>
    <submittedName>
        <fullName evidence="9">DMT family transporter</fullName>
    </submittedName>
</protein>
<dbReference type="PANTHER" id="PTHR42920">
    <property type="entry name" value="OS03G0707200 PROTEIN-RELATED"/>
    <property type="match status" value="1"/>
</dbReference>
<keyword evidence="10" id="KW-1185">Reference proteome</keyword>
<keyword evidence="3" id="KW-1003">Cell membrane</keyword>
<dbReference type="OrthoDB" id="9804865at2"/>
<accession>A0A4S2F4Q2</accession>
<dbReference type="GO" id="GO:0005886">
    <property type="term" value="C:plasma membrane"/>
    <property type="evidence" value="ECO:0007669"/>
    <property type="project" value="UniProtKB-SubCell"/>
</dbReference>
<feature type="transmembrane region" description="Helical" evidence="7">
    <location>
        <begin position="43"/>
        <end position="62"/>
    </location>
</feature>
<evidence type="ECO:0000256" key="5">
    <source>
        <dbReference type="ARBA" id="ARBA00022989"/>
    </source>
</evidence>
<dbReference type="EMBL" id="SRYE01000001">
    <property type="protein sequence ID" value="TGY63387.1"/>
    <property type="molecule type" value="Genomic_DNA"/>
</dbReference>
<proteinExistence type="inferred from homology"/>
<feature type="transmembrane region" description="Helical" evidence="7">
    <location>
        <begin position="74"/>
        <end position="91"/>
    </location>
</feature>
<dbReference type="RefSeq" id="WP_136012014.1">
    <property type="nucleotide sequence ID" value="NZ_SRYE01000001.1"/>
</dbReference>
<gene>
    <name evidence="9" type="ORF">E5334_02505</name>
</gene>
<dbReference type="Pfam" id="PF00892">
    <property type="entry name" value="EamA"/>
    <property type="match status" value="2"/>
</dbReference>
<evidence type="ECO:0000256" key="6">
    <source>
        <dbReference type="ARBA" id="ARBA00023136"/>
    </source>
</evidence>
<organism evidence="9 10">
    <name type="scientific">Muricaecibacterium torontonense</name>
    <dbReference type="NCBI Taxonomy" id="3032871"/>
    <lineage>
        <taxon>Bacteria</taxon>
        <taxon>Bacillati</taxon>
        <taxon>Actinomycetota</taxon>
        <taxon>Coriobacteriia</taxon>
        <taxon>Coriobacteriales</taxon>
        <taxon>Atopobiaceae</taxon>
        <taxon>Muricaecibacterium</taxon>
    </lineage>
</organism>
<name>A0A4S2F4Q2_9ACTN</name>
<feature type="domain" description="EamA" evidence="8">
    <location>
        <begin position="154"/>
        <end position="288"/>
    </location>
</feature>
<evidence type="ECO:0000256" key="3">
    <source>
        <dbReference type="ARBA" id="ARBA00022475"/>
    </source>
</evidence>
<sequence length="308" mass="33465">MLARLKKTLRTPGAAKLMLVACALIWGSSMFMMKDATESLPVFWLLMLRFGIAAVLTMTAFWKQVRAHLDRRTVGVGLWLGVLEWGGYAVQTVGLTMTTPGKASFITGSYCVMVPFIAWVLGMGKPHRYDLVAAVMCSGGLALVALDQGLPINPGDLLTVFCALLYALQLVEVSRRGAELDVWALTAWQFVFMTVASGAIALFEPVPAANVWTLELFGSLAYFGVMCSFVCLTMMNYAFTRVPPAEGSLLASLESPAGVFFSVLAGREVLNGRVVSGFVLIFMAVLVSNGWVWLRDKVRAARAAREAE</sequence>
<dbReference type="InterPro" id="IPR051258">
    <property type="entry name" value="Diverse_Substrate_Transporter"/>
</dbReference>
<keyword evidence="4 7" id="KW-0812">Transmembrane</keyword>
<evidence type="ECO:0000256" key="1">
    <source>
        <dbReference type="ARBA" id="ARBA00004651"/>
    </source>
</evidence>
<comment type="similarity">
    <text evidence="2">Belongs to the EamA transporter family.</text>
</comment>
<feature type="transmembrane region" description="Helical" evidence="7">
    <location>
        <begin position="273"/>
        <end position="294"/>
    </location>
</feature>
<feature type="transmembrane region" description="Helical" evidence="7">
    <location>
        <begin position="12"/>
        <end position="31"/>
    </location>
</feature>
<evidence type="ECO:0000256" key="7">
    <source>
        <dbReference type="SAM" id="Phobius"/>
    </source>
</evidence>
<dbReference type="Proteomes" id="UP000310263">
    <property type="component" value="Unassembled WGS sequence"/>
</dbReference>
<dbReference type="InterPro" id="IPR037185">
    <property type="entry name" value="EmrE-like"/>
</dbReference>
<evidence type="ECO:0000256" key="4">
    <source>
        <dbReference type="ARBA" id="ARBA00022692"/>
    </source>
</evidence>
<evidence type="ECO:0000313" key="9">
    <source>
        <dbReference type="EMBL" id="TGY63387.1"/>
    </source>
</evidence>
<feature type="transmembrane region" description="Helical" evidence="7">
    <location>
        <begin position="129"/>
        <end position="146"/>
    </location>
</feature>
<evidence type="ECO:0000313" key="10">
    <source>
        <dbReference type="Proteomes" id="UP000310263"/>
    </source>
</evidence>
<dbReference type="SUPFAM" id="SSF103481">
    <property type="entry name" value="Multidrug resistance efflux transporter EmrE"/>
    <property type="match status" value="2"/>
</dbReference>
<dbReference type="InterPro" id="IPR000620">
    <property type="entry name" value="EamA_dom"/>
</dbReference>
<evidence type="ECO:0000259" key="8">
    <source>
        <dbReference type="Pfam" id="PF00892"/>
    </source>
</evidence>
<dbReference type="PANTHER" id="PTHR42920:SF5">
    <property type="entry name" value="EAMA DOMAIN-CONTAINING PROTEIN"/>
    <property type="match status" value="1"/>
</dbReference>
<dbReference type="AlphaFoldDB" id="A0A4S2F4Q2"/>